<dbReference type="OrthoDB" id="552713at2"/>
<proteinExistence type="predicted"/>
<sequence length="222" mass="25772">MSKKISLPKDIYNRPRISKEFGIPEPTLQYQYHNNKLPKPDGYNGKSPYWLPETIIAFYKSKGIRKIKRVDSRRIDLKGQQFGELTVIQLSEKRDKHNVLLWECKCSCGETSYVAGISLRAGHYKSCGCKKLAKRDEGVKRHIESDKVDGTRKSALKAKLHKDNKSGIKGVRWNESRQKWTAHIGYKGKQVSLGYFVEKEEAIEARRKAEDKYHKPYLDEER</sequence>
<dbReference type="Proteomes" id="UP000318102">
    <property type="component" value="Unassembled WGS sequence"/>
</dbReference>
<evidence type="ECO:0000313" key="1">
    <source>
        <dbReference type="EMBL" id="TVX85646.1"/>
    </source>
</evidence>
<dbReference type="SUPFAM" id="SSF54171">
    <property type="entry name" value="DNA-binding domain"/>
    <property type="match status" value="1"/>
</dbReference>
<organism evidence="1 2">
    <name type="scientific">Paenibacillus agilis</name>
    <dbReference type="NCBI Taxonomy" id="3020863"/>
    <lineage>
        <taxon>Bacteria</taxon>
        <taxon>Bacillati</taxon>
        <taxon>Bacillota</taxon>
        <taxon>Bacilli</taxon>
        <taxon>Bacillales</taxon>
        <taxon>Paenibacillaceae</taxon>
        <taxon>Paenibacillus</taxon>
    </lineage>
</organism>
<keyword evidence="2" id="KW-1185">Reference proteome</keyword>
<dbReference type="GO" id="GO:0003677">
    <property type="term" value="F:DNA binding"/>
    <property type="evidence" value="ECO:0007669"/>
    <property type="project" value="InterPro"/>
</dbReference>
<dbReference type="EMBL" id="VNJK01000007">
    <property type="protein sequence ID" value="TVX85646.1"/>
    <property type="molecule type" value="Genomic_DNA"/>
</dbReference>
<dbReference type="AlphaFoldDB" id="A0A559IDE2"/>
<comment type="caution">
    <text evidence="1">The sequence shown here is derived from an EMBL/GenBank/DDBJ whole genome shotgun (WGS) entry which is preliminary data.</text>
</comment>
<reference evidence="1 2" key="1">
    <citation type="submission" date="2019-07" db="EMBL/GenBank/DDBJ databases">
        <authorList>
            <person name="Kim J."/>
        </authorList>
    </citation>
    <scope>NUCLEOTIDE SEQUENCE [LARGE SCALE GENOMIC DNA]</scope>
    <source>
        <strain evidence="1 2">N4</strain>
    </source>
</reference>
<accession>A0A559IDE2</accession>
<dbReference type="Gene3D" id="1.20.5.2050">
    <property type="match status" value="1"/>
</dbReference>
<evidence type="ECO:0000313" key="2">
    <source>
        <dbReference type="Proteomes" id="UP000318102"/>
    </source>
</evidence>
<gene>
    <name evidence="1" type="ORF">FPZ44_24595</name>
</gene>
<name>A0A559IDE2_9BACL</name>
<protein>
    <submittedName>
        <fullName evidence="1">AP2 domain-containing protein</fullName>
    </submittedName>
</protein>
<dbReference type="InterPro" id="IPR016177">
    <property type="entry name" value="DNA-bd_dom_sf"/>
</dbReference>